<comment type="caution">
    <text evidence="1">The sequence shown here is derived from an EMBL/GenBank/DDBJ whole genome shotgun (WGS) entry which is preliminary data.</text>
</comment>
<name>A0ABX0R3V0_9GAMM</name>
<accession>A0ABX0R3V0</accession>
<protein>
    <submittedName>
        <fullName evidence="1">PheST operon leader peptide PheM</fullName>
    </submittedName>
</protein>
<proteinExistence type="predicted"/>
<reference evidence="1 2" key="1">
    <citation type="journal article" date="2019" name="bioRxiv">
        <title>Bacteria contribute to plant secondary compound degradation in a generalist herbivore system.</title>
        <authorList>
            <person name="Francoeur C.B."/>
            <person name="Khadempour L."/>
            <person name="Moreira-Soto R.D."/>
            <person name="Gotting K."/>
            <person name="Book A.J."/>
            <person name="Pinto-Tomas A.A."/>
            <person name="Keefover-Ring K."/>
            <person name="Currie C.R."/>
        </authorList>
    </citation>
    <scope>NUCLEOTIDE SEQUENCE [LARGE SCALE GENOMIC DNA]</scope>
    <source>
        <strain evidence="1">Acro-835</strain>
    </source>
</reference>
<evidence type="ECO:0000313" key="2">
    <source>
        <dbReference type="Proteomes" id="UP001515683"/>
    </source>
</evidence>
<dbReference type="EMBL" id="VWXF01000001">
    <property type="protein sequence ID" value="NIF20090.1"/>
    <property type="molecule type" value="Genomic_DNA"/>
</dbReference>
<dbReference type="Proteomes" id="UP001515683">
    <property type="component" value="Unassembled WGS sequence"/>
</dbReference>
<sequence length="28" mass="3126">MLLFSVSFFTLAPDFGGFCAKKRNGKSR</sequence>
<evidence type="ECO:0000313" key="1">
    <source>
        <dbReference type="EMBL" id="NIF20090.1"/>
    </source>
</evidence>
<gene>
    <name evidence="1" type="primary">pheM</name>
    <name evidence="1" type="ORF">F3J40_00455</name>
</gene>
<keyword evidence="2" id="KW-1185">Reference proteome</keyword>
<organism evidence="1 2">
    <name type="scientific">Candidatus Pantoea multigeneris</name>
    <dbReference type="NCBI Taxonomy" id="2608357"/>
    <lineage>
        <taxon>Bacteria</taxon>
        <taxon>Pseudomonadati</taxon>
        <taxon>Pseudomonadota</taxon>
        <taxon>Gammaproteobacteria</taxon>
        <taxon>Enterobacterales</taxon>
        <taxon>Erwiniaceae</taxon>
        <taxon>Pantoea</taxon>
    </lineage>
</organism>